<protein>
    <submittedName>
        <fullName evidence="9">Uncharacterized protein</fullName>
    </submittedName>
</protein>
<dbReference type="PANTHER" id="PTHR34365">
    <property type="entry name" value="ENOLASE (DUF1399)"/>
    <property type="match status" value="1"/>
</dbReference>
<dbReference type="PANTHER" id="PTHR34365:SF7">
    <property type="entry name" value="GLYCINE-RICH DOMAIN-CONTAINING PROTEIN 1"/>
    <property type="match status" value="1"/>
</dbReference>
<dbReference type="GO" id="GO:0005856">
    <property type="term" value="C:cytoskeleton"/>
    <property type="evidence" value="ECO:0007669"/>
    <property type="project" value="UniProtKB-SubCell"/>
</dbReference>
<dbReference type="Pfam" id="PF07173">
    <property type="entry name" value="GRDP-like"/>
    <property type="match status" value="1"/>
</dbReference>
<keyword evidence="10" id="KW-1185">Reference proteome</keyword>
<organism evidence="10">
    <name type="scientific">Arabidopsis lyrata subsp. lyrata</name>
    <name type="common">Lyre-leaved rock-cress</name>
    <dbReference type="NCBI Taxonomy" id="81972"/>
    <lineage>
        <taxon>Eukaryota</taxon>
        <taxon>Viridiplantae</taxon>
        <taxon>Streptophyta</taxon>
        <taxon>Embryophyta</taxon>
        <taxon>Tracheophyta</taxon>
        <taxon>Spermatophyta</taxon>
        <taxon>Magnoliopsida</taxon>
        <taxon>eudicotyledons</taxon>
        <taxon>Gunneridae</taxon>
        <taxon>Pentapetalae</taxon>
        <taxon>rosids</taxon>
        <taxon>malvids</taxon>
        <taxon>Brassicales</taxon>
        <taxon>Brassicaceae</taxon>
        <taxon>Camelineae</taxon>
        <taxon>Arabidopsis</taxon>
    </lineage>
</organism>
<dbReference type="GO" id="GO:0071470">
    <property type="term" value="P:cellular response to osmotic stress"/>
    <property type="evidence" value="ECO:0007669"/>
    <property type="project" value="EnsemblPlants"/>
</dbReference>
<dbReference type="InterPro" id="IPR057518">
    <property type="entry name" value="GRDP_C"/>
</dbReference>
<dbReference type="GO" id="GO:0009787">
    <property type="term" value="P:regulation of abscisic acid-activated signaling pathway"/>
    <property type="evidence" value="ECO:0007669"/>
    <property type="project" value="EnsemblPlants"/>
</dbReference>
<comment type="subcellular location">
    <subcellularLocation>
        <location evidence="1">Cytoplasm</location>
        <location evidence="1">Cytoskeleton</location>
    </subcellularLocation>
</comment>
<gene>
    <name evidence="9" type="ORF">ARALYDRAFT_343817</name>
</gene>
<reference evidence="10" key="1">
    <citation type="journal article" date="2011" name="Nat. Genet.">
        <title>The Arabidopsis lyrata genome sequence and the basis of rapid genome size change.</title>
        <authorList>
            <person name="Hu T.T."/>
            <person name="Pattyn P."/>
            <person name="Bakker E.G."/>
            <person name="Cao J."/>
            <person name="Cheng J.-F."/>
            <person name="Clark R.M."/>
            <person name="Fahlgren N."/>
            <person name="Fawcett J.A."/>
            <person name="Grimwood J."/>
            <person name="Gundlach H."/>
            <person name="Haberer G."/>
            <person name="Hollister J.D."/>
            <person name="Ossowski S."/>
            <person name="Ottilar R.P."/>
            <person name="Salamov A.A."/>
            <person name="Schneeberger K."/>
            <person name="Spannagl M."/>
            <person name="Wang X."/>
            <person name="Yang L."/>
            <person name="Nasrallah M.E."/>
            <person name="Bergelson J."/>
            <person name="Carrington J.C."/>
            <person name="Gaut B.S."/>
            <person name="Schmutz J."/>
            <person name="Mayer K.F.X."/>
            <person name="Van de Peer Y."/>
            <person name="Grigoriev I.V."/>
            <person name="Nordborg M."/>
            <person name="Weigel D."/>
            <person name="Guo Y.-L."/>
        </authorList>
    </citation>
    <scope>NUCLEOTIDE SEQUENCE [LARGE SCALE GENOMIC DNA]</scope>
    <source>
        <strain evidence="10">cv. MN47</strain>
    </source>
</reference>
<dbReference type="FunFam" id="1.20.5.110:FF:000042">
    <property type="entry name" value="protein BRICK 1"/>
    <property type="match status" value="1"/>
</dbReference>
<evidence type="ECO:0000256" key="5">
    <source>
        <dbReference type="ARBA" id="ARBA00023212"/>
    </source>
</evidence>
<dbReference type="GO" id="GO:0042802">
    <property type="term" value="F:identical protein binding"/>
    <property type="evidence" value="ECO:0007669"/>
    <property type="project" value="UniProtKB-ARBA"/>
</dbReference>
<evidence type="ECO:0000259" key="7">
    <source>
        <dbReference type="Pfam" id="PF25334"/>
    </source>
</evidence>
<evidence type="ECO:0000256" key="6">
    <source>
        <dbReference type="SAM" id="Coils"/>
    </source>
</evidence>
<proteinExistence type="inferred from homology"/>
<dbReference type="AlphaFoldDB" id="D7LE26"/>
<evidence type="ECO:0000313" key="9">
    <source>
        <dbReference type="EMBL" id="EFH54886.1"/>
    </source>
</evidence>
<feature type="domain" description="GRPD C-terminal" evidence="8">
    <location>
        <begin position="573"/>
        <end position="703"/>
    </location>
</feature>
<dbReference type="Gene3D" id="1.20.5.110">
    <property type="match status" value="1"/>
</dbReference>
<evidence type="ECO:0000313" key="10">
    <source>
        <dbReference type="Proteomes" id="UP000008694"/>
    </source>
</evidence>
<feature type="coiled-coil region" evidence="6">
    <location>
        <begin position="45"/>
        <end position="79"/>
    </location>
</feature>
<evidence type="ECO:0000259" key="8">
    <source>
        <dbReference type="Pfam" id="PF25335"/>
    </source>
</evidence>
<feature type="domain" description="GRDP C2" evidence="7">
    <location>
        <begin position="401"/>
        <end position="535"/>
    </location>
</feature>
<dbReference type="Pfam" id="PF25335">
    <property type="entry name" value="GRDP_C"/>
    <property type="match status" value="1"/>
</dbReference>
<dbReference type="InterPro" id="IPR009836">
    <property type="entry name" value="GRDP-like"/>
</dbReference>
<accession>D7LE26</accession>
<comment type="similarity">
    <text evidence="2">Belongs to the BRK1 family.</text>
</comment>
<dbReference type="Gramene" id="fgenesh1_pg.C_scaffold_4000159">
    <property type="protein sequence ID" value="fgenesh1_pg.C_scaffold_4000159"/>
    <property type="gene ID" value="fgenesh1_pg.C_scaffold_4000159"/>
</dbReference>
<dbReference type="InterPro" id="IPR057458">
    <property type="entry name" value="GRDP_C2"/>
</dbReference>
<sequence length="920" mass="100306">MAKAGGITNAVNVGIAVQADWENREFISHISLNVRRLFEFLVQFESTTKSKLASLNEKLDLLERRLEMLEVQVMDKEKDHEVEWLEAQKIEISVDLLAAAKQQLLFLATVDRNRWLYDGPALEKAIYRYNACWLPLLAKYSESSSVSERSLVPPLDSEWIWHCHRLNPVRYKSDCEQFYGRVLDNSGVLSSVNGNCKLKTEDLWKRLYPEEPYELDLNKVDSEDISKKSSALEKCTNYDLVSAVKRQSPFYYQVSRSHVNNEVFLQEAVARYKGFLYLIKTNRERSLKRFCVPTYDVDLIWHTHQLHPVSYCDDMEKLIGKVLEHDDTDSDRGKGKKLDTGFSKTTAQWEGMFGTRYWKAGAMHRGKTPAPVTTSPDASDVLVKVPTAKEDIQNLIQFPEVEVVEVLLEIIGIRNLPDGHKGKISVMFSKTRPDSLFNAERRLTILSEVGEKQVATFQCEPTGELVFKLISSSPSKIPVSREPKNLGFASLSLKEFLFPVITQLSVEKWLELTPSKGSKADQKPISLRVAVSFTPPIRSPSVLHMVQSRPLWKGSCFFPIMGKSRLAKSSTHIVDETQTEVITLQIRNSIDGAKLKDDQRQVIGVIDSGETRVLADYAGSFWSLLDSKWSLKQTNASTADNPLFELLGPRVVNIFSGRKLDYEPKHCANLRSDQDFMTLVEFSKQHPYGKAVGLVDMRFGSIEASVKENWLVLPGIVSAFILHTVLKKGVFDGFNVTTKEIKEESKPTKLVAATENKLNAYSTNVETAAAITAPKKGSGCGGGCSGECGNMVKAANASGCGSSCSGECGDMVKSDATASGCGSGCSGECGNMVKAENASGCGSGCSGECGDMVKAAKASGCGSGCGGGCGGGCGDMVKAAKASGCGGGCGGGCGDMVKAANASGCGGGCNGECGNMVKAA</sequence>
<evidence type="ECO:0000256" key="1">
    <source>
        <dbReference type="ARBA" id="ARBA00004245"/>
    </source>
</evidence>
<keyword evidence="3" id="KW-0963">Cytoplasm</keyword>
<name>D7LE26_ARALL</name>
<dbReference type="HOGENOM" id="CLU_011059_0_0_1"/>
<dbReference type="Proteomes" id="UP000008694">
    <property type="component" value="Unassembled WGS sequence"/>
</dbReference>
<dbReference type="EMBL" id="GL348716">
    <property type="protein sequence ID" value="EFH54886.1"/>
    <property type="molecule type" value="Genomic_DNA"/>
</dbReference>
<dbReference type="eggNOG" id="ENOG502QRQZ">
    <property type="taxonomic scope" value="Eukaryota"/>
</dbReference>
<evidence type="ECO:0000256" key="2">
    <source>
        <dbReference type="ARBA" id="ARBA00005620"/>
    </source>
</evidence>
<keyword evidence="4 6" id="KW-0175">Coiled coil</keyword>
<evidence type="ECO:0000256" key="3">
    <source>
        <dbReference type="ARBA" id="ARBA00022490"/>
    </source>
</evidence>
<dbReference type="STRING" id="81972.D7LE26"/>
<keyword evidence="5" id="KW-0206">Cytoskeleton</keyword>
<dbReference type="Pfam" id="PF25334">
    <property type="entry name" value="C2_GRDP"/>
    <property type="match status" value="1"/>
</dbReference>
<evidence type="ECO:0000256" key="4">
    <source>
        <dbReference type="ARBA" id="ARBA00023054"/>
    </source>
</evidence>